<dbReference type="Proteomes" id="UP000032232">
    <property type="component" value="Unassembled WGS sequence"/>
</dbReference>
<protein>
    <recommendedName>
        <fullName evidence="1">DUF4166 domain-containing protein</fullName>
    </recommendedName>
</protein>
<keyword evidence="3" id="KW-1185">Reference proteome</keyword>
<dbReference type="EMBL" id="JYFE01000060">
    <property type="protein sequence ID" value="KIT14815.1"/>
    <property type="molecule type" value="Genomic_DNA"/>
</dbReference>
<dbReference type="InterPro" id="IPR025311">
    <property type="entry name" value="DUF4166"/>
</dbReference>
<organism evidence="2 3">
    <name type="scientific">Jannaschia aquimarina</name>
    <dbReference type="NCBI Taxonomy" id="935700"/>
    <lineage>
        <taxon>Bacteria</taxon>
        <taxon>Pseudomonadati</taxon>
        <taxon>Pseudomonadota</taxon>
        <taxon>Alphaproteobacteria</taxon>
        <taxon>Rhodobacterales</taxon>
        <taxon>Roseobacteraceae</taxon>
        <taxon>Jannaschia</taxon>
    </lineage>
</organism>
<evidence type="ECO:0000313" key="3">
    <source>
        <dbReference type="Proteomes" id="UP000032232"/>
    </source>
</evidence>
<gene>
    <name evidence="2" type="ORF">jaqu_31400</name>
</gene>
<dbReference type="STRING" id="935700.jaqu_31400"/>
<evidence type="ECO:0000259" key="1">
    <source>
        <dbReference type="Pfam" id="PF13761"/>
    </source>
</evidence>
<accession>A0A0D1EG73</accession>
<comment type="caution">
    <text evidence="2">The sequence shown here is derived from an EMBL/GenBank/DDBJ whole genome shotgun (WGS) entry which is preliminary data.</text>
</comment>
<dbReference type="RefSeq" id="WP_052501009.1">
    <property type="nucleotide sequence ID" value="NZ_FZPF01000001.1"/>
</dbReference>
<proteinExistence type="predicted"/>
<sequence>MVVRVLGWRDGVALDRCWTLIAEGGDGPHIPALPARILIARLARGTVSPGLRPALGAFTLDEVREAAAPLAVSFGRSERQAPPLFARTLGPAFATLPPEVRALHDVLHVRRWQGRARIERGGSVLSRLVCAVFRFPRAAPDVPVEVEMESHGESETWIRTFGRDSFRSHLRPRGDRMTERFGLLTFELDLTADDEGLHYPVRRGWALGIPIPRALLPRSETREFARDARVEFDVRLSAPLAGLLVHYRGWLTPADDTTAPGPPPS</sequence>
<dbReference type="PATRIC" id="fig|935700.4.peg.3244"/>
<dbReference type="Pfam" id="PF13761">
    <property type="entry name" value="DUF4166"/>
    <property type="match status" value="1"/>
</dbReference>
<feature type="domain" description="DUF4166" evidence="1">
    <location>
        <begin position="96"/>
        <end position="251"/>
    </location>
</feature>
<name>A0A0D1EG73_9RHOB</name>
<reference evidence="2 3" key="1">
    <citation type="submission" date="2015-02" db="EMBL/GenBank/DDBJ databases">
        <title>Genome Sequence of Jannaschia aquimarina DSM28248, a member of the Roseobacter clade.</title>
        <authorList>
            <person name="Voget S."/>
            <person name="Daniel R."/>
        </authorList>
    </citation>
    <scope>NUCLEOTIDE SEQUENCE [LARGE SCALE GENOMIC DNA]</scope>
    <source>
        <strain evidence="2 3">GSW-M26</strain>
    </source>
</reference>
<evidence type="ECO:0000313" key="2">
    <source>
        <dbReference type="EMBL" id="KIT14815.1"/>
    </source>
</evidence>
<dbReference type="AlphaFoldDB" id="A0A0D1EG73"/>